<sequence>MFDIDRFIEDCRAAVAEDDSHKAVRDVTARAVSDPAALLQALGEPTEGSIQKLYHGDDLTVLNVIWPAEIVLRPHNHNHIWAVIGVYGGREDNIFWRRTGDRIEAAGASSLMVKDAEPLGKDIIHSVINPTTKLTAALHIYGGDFFNDGRSEWDPESLTERPFDFETSLRQFQEMNERYRNKAA</sequence>
<gene>
    <name evidence="1" type="ORF">EOI86_19320</name>
</gene>
<dbReference type="OrthoDB" id="7059163at2"/>
<evidence type="ECO:0000313" key="1">
    <source>
        <dbReference type="EMBL" id="RVU34986.1"/>
    </source>
</evidence>
<accession>A0A3S2VNT4</accession>
<comment type="caution">
    <text evidence="1">The sequence shown here is derived from an EMBL/GenBank/DDBJ whole genome shotgun (WGS) entry which is preliminary data.</text>
</comment>
<dbReference type="InterPro" id="IPR014710">
    <property type="entry name" value="RmlC-like_jellyroll"/>
</dbReference>
<dbReference type="Gene3D" id="2.60.120.10">
    <property type="entry name" value="Jelly Rolls"/>
    <property type="match status" value="1"/>
</dbReference>
<keyword evidence="2" id="KW-1185">Reference proteome</keyword>
<organism evidence="1 2">
    <name type="scientific">Hwanghaeella grinnelliae</name>
    <dbReference type="NCBI Taxonomy" id="2500179"/>
    <lineage>
        <taxon>Bacteria</taxon>
        <taxon>Pseudomonadati</taxon>
        <taxon>Pseudomonadota</taxon>
        <taxon>Alphaproteobacteria</taxon>
        <taxon>Rhodospirillales</taxon>
        <taxon>Rhodospirillaceae</taxon>
        <taxon>Hwanghaeella</taxon>
    </lineage>
</organism>
<dbReference type="Proteomes" id="UP000287447">
    <property type="component" value="Unassembled WGS sequence"/>
</dbReference>
<dbReference type="InterPro" id="IPR011051">
    <property type="entry name" value="RmlC_Cupin_sf"/>
</dbReference>
<dbReference type="AlphaFoldDB" id="A0A3S2VNT4"/>
<reference evidence="2" key="1">
    <citation type="submission" date="2019-01" db="EMBL/GenBank/DDBJ databases">
        <title>Gri0909 isolated from a small marine red alga.</title>
        <authorList>
            <person name="Kim J."/>
            <person name="Jeong S.E."/>
            <person name="Jeon C.O."/>
        </authorList>
    </citation>
    <scope>NUCLEOTIDE SEQUENCE [LARGE SCALE GENOMIC DNA]</scope>
    <source>
        <strain evidence="2">Gri0909</strain>
    </source>
</reference>
<evidence type="ECO:0008006" key="3">
    <source>
        <dbReference type="Google" id="ProtNLM"/>
    </source>
</evidence>
<protein>
    <recommendedName>
        <fullName evidence="3">Metal-dependent protein of the double-stranded beta helix superfamily-like protein</fullName>
    </recommendedName>
</protein>
<proteinExistence type="predicted"/>
<name>A0A3S2VNT4_9PROT</name>
<evidence type="ECO:0000313" key="2">
    <source>
        <dbReference type="Proteomes" id="UP000287447"/>
    </source>
</evidence>
<dbReference type="RefSeq" id="WP_127767307.1">
    <property type="nucleotide sequence ID" value="NZ_SADE01000003.1"/>
</dbReference>
<dbReference type="SUPFAM" id="SSF51182">
    <property type="entry name" value="RmlC-like cupins"/>
    <property type="match status" value="1"/>
</dbReference>
<dbReference type="EMBL" id="SADE01000003">
    <property type="protein sequence ID" value="RVU34986.1"/>
    <property type="molecule type" value="Genomic_DNA"/>
</dbReference>